<reference evidence="1 2" key="2">
    <citation type="journal article" date="2012" name="PLoS Pathog.">
        <title>Diverse lifestyles and strategies of plant pathogenesis encoded in the genomes of eighteen Dothideomycetes fungi.</title>
        <authorList>
            <person name="Ohm R.A."/>
            <person name="Feau N."/>
            <person name="Henrissat B."/>
            <person name="Schoch C.L."/>
            <person name="Horwitz B.A."/>
            <person name="Barry K.W."/>
            <person name="Condon B.J."/>
            <person name="Copeland A.C."/>
            <person name="Dhillon B."/>
            <person name="Glaser F."/>
            <person name="Hesse C.N."/>
            <person name="Kosti I."/>
            <person name="LaButti K."/>
            <person name="Lindquist E.A."/>
            <person name="Lucas S."/>
            <person name="Salamov A.A."/>
            <person name="Bradshaw R.E."/>
            <person name="Ciuffetti L."/>
            <person name="Hamelin R.C."/>
            <person name="Kema G.H.J."/>
            <person name="Lawrence C."/>
            <person name="Scott J.A."/>
            <person name="Spatafora J.W."/>
            <person name="Turgeon B.G."/>
            <person name="de Wit P.J.G.M."/>
            <person name="Zhong S."/>
            <person name="Goodwin S.B."/>
            <person name="Grigoriev I.V."/>
        </authorList>
    </citation>
    <scope>NUCLEOTIDE SEQUENCE [LARGE SCALE GENOMIC DNA]</scope>
    <source>
        <strain evidence="2">NZE10 / CBS 128990</strain>
    </source>
</reference>
<evidence type="ECO:0000313" key="2">
    <source>
        <dbReference type="Proteomes" id="UP000016933"/>
    </source>
</evidence>
<sequence length="302" mass="32744">MCDAGWHVLEEELRAGGSPSTPLGQNSHRLRPTFFHIPPDYAEIKNIIHDQNRHYVNSVRPTLLTARAGLTNDQFLAIRLELYYISATGERTQFDKGMPSPSSGGADAQLAGTRPGANLPTAKNPYINSSWSMHAENGASQYGALTQNAKNFSRELLAAGHTLSTTLEFARNSTDVRIVSSVPEWSLTIRGGRAASPICRLARILYVDLSSRVRRHNMMNAGLAAEDILAQNYLHPTTPVNVPSTYTTSPPTTPLSRDSSSSCATLAAVIIAALSKRESDTGSCSTMVGQPYPPLPTFMMNT</sequence>
<dbReference type="EMBL" id="KB446537">
    <property type="protein sequence ID" value="EME46745.1"/>
    <property type="molecule type" value="Genomic_DNA"/>
</dbReference>
<dbReference type="Proteomes" id="UP000016933">
    <property type="component" value="Unassembled WGS sequence"/>
</dbReference>
<organism evidence="1 2">
    <name type="scientific">Dothistroma septosporum (strain NZE10 / CBS 128990)</name>
    <name type="common">Red band needle blight fungus</name>
    <name type="synonym">Mycosphaerella pini</name>
    <dbReference type="NCBI Taxonomy" id="675120"/>
    <lineage>
        <taxon>Eukaryota</taxon>
        <taxon>Fungi</taxon>
        <taxon>Dikarya</taxon>
        <taxon>Ascomycota</taxon>
        <taxon>Pezizomycotina</taxon>
        <taxon>Dothideomycetes</taxon>
        <taxon>Dothideomycetidae</taxon>
        <taxon>Mycosphaerellales</taxon>
        <taxon>Mycosphaerellaceae</taxon>
        <taxon>Dothistroma</taxon>
    </lineage>
</organism>
<dbReference type="HOGENOM" id="CLU_921413_0_0_1"/>
<protein>
    <submittedName>
        <fullName evidence="1">Uncharacterized protein</fullName>
    </submittedName>
</protein>
<evidence type="ECO:0000313" key="1">
    <source>
        <dbReference type="EMBL" id="EME46745.1"/>
    </source>
</evidence>
<keyword evidence="2" id="KW-1185">Reference proteome</keyword>
<gene>
    <name evidence="1" type="ORF">DOTSEDRAFT_33303</name>
</gene>
<accession>N1PWI5</accession>
<proteinExistence type="predicted"/>
<reference evidence="2" key="1">
    <citation type="journal article" date="2012" name="PLoS Genet.">
        <title>The genomes of the fungal plant pathogens Cladosporium fulvum and Dothistroma septosporum reveal adaptation to different hosts and lifestyles but also signatures of common ancestry.</title>
        <authorList>
            <person name="de Wit P.J.G.M."/>
            <person name="van der Burgt A."/>
            <person name="Oekmen B."/>
            <person name="Stergiopoulos I."/>
            <person name="Abd-Elsalam K.A."/>
            <person name="Aerts A.L."/>
            <person name="Bahkali A.H."/>
            <person name="Beenen H.G."/>
            <person name="Chettri P."/>
            <person name="Cox M.P."/>
            <person name="Datema E."/>
            <person name="de Vries R.P."/>
            <person name="Dhillon B."/>
            <person name="Ganley A.R."/>
            <person name="Griffiths S.A."/>
            <person name="Guo Y."/>
            <person name="Hamelin R.C."/>
            <person name="Henrissat B."/>
            <person name="Kabir M.S."/>
            <person name="Jashni M.K."/>
            <person name="Kema G."/>
            <person name="Klaubauf S."/>
            <person name="Lapidus A."/>
            <person name="Levasseur A."/>
            <person name="Lindquist E."/>
            <person name="Mehrabi R."/>
            <person name="Ohm R.A."/>
            <person name="Owen T.J."/>
            <person name="Salamov A."/>
            <person name="Schwelm A."/>
            <person name="Schijlen E."/>
            <person name="Sun H."/>
            <person name="van den Burg H.A."/>
            <person name="van Ham R.C.H.J."/>
            <person name="Zhang S."/>
            <person name="Goodwin S.B."/>
            <person name="Grigoriev I.V."/>
            <person name="Collemare J."/>
            <person name="Bradshaw R.E."/>
        </authorList>
    </citation>
    <scope>NUCLEOTIDE SEQUENCE [LARGE SCALE GENOMIC DNA]</scope>
    <source>
        <strain evidence="2">NZE10 / CBS 128990</strain>
    </source>
</reference>
<dbReference type="AlphaFoldDB" id="N1PWI5"/>
<name>N1PWI5_DOTSN</name>